<dbReference type="PANTHER" id="PTHR22835">
    <property type="entry name" value="ZINC FINGER FYVE DOMAIN CONTAINING PROTEIN"/>
    <property type="match status" value="1"/>
</dbReference>
<organism evidence="6 7">
    <name type="scientific">Carnegiea gigantea</name>
    <dbReference type="NCBI Taxonomy" id="171969"/>
    <lineage>
        <taxon>Eukaryota</taxon>
        <taxon>Viridiplantae</taxon>
        <taxon>Streptophyta</taxon>
        <taxon>Embryophyta</taxon>
        <taxon>Tracheophyta</taxon>
        <taxon>Spermatophyta</taxon>
        <taxon>Magnoliopsida</taxon>
        <taxon>eudicotyledons</taxon>
        <taxon>Gunneridae</taxon>
        <taxon>Pentapetalae</taxon>
        <taxon>Caryophyllales</taxon>
        <taxon>Cactineae</taxon>
        <taxon>Cactaceae</taxon>
        <taxon>Cactoideae</taxon>
        <taxon>Echinocereeae</taxon>
        <taxon>Carnegiea</taxon>
    </lineage>
</organism>
<dbReference type="Gene3D" id="3.40.50.1110">
    <property type="entry name" value="SGNH hydrolase"/>
    <property type="match status" value="1"/>
</dbReference>
<dbReference type="Pfam" id="PF00657">
    <property type="entry name" value="Lipase_GDSL"/>
    <property type="match status" value="1"/>
</dbReference>
<feature type="chain" id="PRO_5040207306" description="GDSL esterase/lipase" evidence="5">
    <location>
        <begin position="21"/>
        <end position="394"/>
    </location>
</feature>
<comment type="caution">
    <text evidence="6">The sequence shown here is derived from an EMBL/GenBank/DDBJ whole genome shotgun (WGS) entry which is preliminary data.</text>
</comment>
<dbReference type="InterPro" id="IPR035669">
    <property type="entry name" value="SGNH_plant_lipase-like"/>
</dbReference>
<evidence type="ECO:0000256" key="3">
    <source>
        <dbReference type="ARBA" id="ARBA00022801"/>
    </source>
</evidence>
<dbReference type="GO" id="GO:0016788">
    <property type="term" value="F:hydrolase activity, acting on ester bonds"/>
    <property type="evidence" value="ECO:0007669"/>
    <property type="project" value="InterPro"/>
</dbReference>
<protein>
    <recommendedName>
        <fullName evidence="8">GDSL esterase/lipase</fullName>
    </recommendedName>
</protein>
<reference evidence="6" key="1">
    <citation type="submission" date="2022-04" db="EMBL/GenBank/DDBJ databases">
        <title>Carnegiea gigantea Genome sequencing and assembly v2.</title>
        <authorList>
            <person name="Copetti D."/>
            <person name="Sanderson M.J."/>
            <person name="Burquez A."/>
            <person name="Wojciechowski M.F."/>
        </authorList>
    </citation>
    <scope>NUCLEOTIDE SEQUENCE</scope>
    <source>
        <strain evidence="6">SGP5-SGP5p</strain>
        <tissue evidence="6">Aerial part</tissue>
    </source>
</reference>
<accession>A0A9Q1K3N2</accession>
<evidence type="ECO:0000256" key="4">
    <source>
        <dbReference type="ARBA" id="ARBA00023180"/>
    </source>
</evidence>
<evidence type="ECO:0008006" key="8">
    <source>
        <dbReference type="Google" id="ProtNLM"/>
    </source>
</evidence>
<dbReference type="InterPro" id="IPR001087">
    <property type="entry name" value="GDSL"/>
</dbReference>
<dbReference type="EMBL" id="JAKOGI010000361">
    <property type="protein sequence ID" value="KAJ8436163.1"/>
    <property type="molecule type" value="Genomic_DNA"/>
</dbReference>
<sequence length="394" mass="43414">MGKLLLCLLLLCPSVSPLLGYTLSSTNGVRHSSSPRSRRAATTTAKTPMQFEAIYQFGDSLSDTGNLVREGPAGASTPFARLPYGETFFHRPTGRCSDGLLMVDYFAAYFGLPLLNPYLAKGSDFSHGANFAVIGATALDPVTLAARNVSTAFTNSSLGTQLAWFKSHLQSICSNTTECKQKLQKALVLMGEIGGNDYNFAFFQGRTMREAFELVPLIVQTIKDAVQDVIKLGAVNVVVPGNFPIGCVPLYLVRFGINRSWMYDDLQCLKSFNDFSKFHNNQLQKAIWELQQEQPGVAIVYGNYYAALKWLIRHAPSLGFERGGSRKACCAMGNNPYNFDLNQSCGSPGVPVCPNPTKRVSWDGIHMTQQANKYVAMWLLRHFAPQLHQPSFHA</sequence>
<dbReference type="CDD" id="cd01837">
    <property type="entry name" value="SGNH_plant_lipase_like"/>
    <property type="match status" value="1"/>
</dbReference>
<dbReference type="Proteomes" id="UP001153076">
    <property type="component" value="Unassembled WGS sequence"/>
</dbReference>
<evidence type="ECO:0000256" key="5">
    <source>
        <dbReference type="SAM" id="SignalP"/>
    </source>
</evidence>
<evidence type="ECO:0000313" key="6">
    <source>
        <dbReference type="EMBL" id="KAJ8436163.1"/>
    </source>
</evidence>
<dbReference type="OrthoDB" id="1600564at2759"/>
<comment type="similarity">
    <text evidence="1">Belongs to the 'GDSL' lipolytic enzyme family.</text>
</comment>
<evidence type="ECO:0000313" key="7">
    <source>
        <dbReference type="Proteomes" id="UP001153076"/>
    </source>
</evidence>
<evidence type="ECO:0000256" key="1">
    <source>
        <dbReference type="ARBA" id="ARBA00008668"/>
    </source>
</evidence>
<feature type="signal peptide" evidence="5">
    <location>
        <begin position="1"/>
        <end position="20"/>
    </location>
</feature>
<keyword evidence="3" id="KW-0378">Hydrolase</keyword>
<dbReference type="AlphaFoldDB" id="A0A9Q1K3N2"/>
<dbReference type="InterPro" id="IPR036514">
    <property type="entry name" value="SGNH_hydro_sf"/>
</dbReference>
<gene>
    <name evidence="6" type="ORF">Cgig2_025330</name>
</gene>
<dbReference type="PANTHER" id="PTHR22835:SF517">
    <property type="entry name" value="GDSL-LIKE LIPASE_ACYLHYDROLASE FAMILY PROTEIN, EXPRESSED"/>
    <property type="match status" value="1"/>
</dbReference>
<keyword evidence="2 5" id="KW-0732">Signal</keyword>
<evidence type="ECO:0000256" key="2">
    <source>
        <dbReference type="ARBA" id="ARBA00022729"/>
    </source>
</evidence>
<keyword evidence="7" id="KW-1185">Reference proteome</keyword>
<keyword evidence="4" id="KW-0325">Glycoprotein</keyword>
<name>A0A9Q1K3N2_9CARY</name>
<proteinExistence type="inferred from homology"/>